<proteinExistence type="predicted"/>
<dbReference type="Proteomes" id="UP000290289">
    <property type="component" value="Chromosome 2"/>
</dbReference>
<dbReference type="EMBL" id="RDQH01000328">
    <property type="protein sequence ID" value="RXI06578.1"/>
    <property type="molecule type" value="Genomic_DNA"/>
</dbReference>
<organism evidence="2 3">
    <name type="scientific">Malus domestica</name>
    <name type="common">Apple</name>
    <name type="synonym">Pyrus malus</name>
    <dbReference type="NCBI Taxonomy" id="3750"/>
    <lineage>
        <taxon>Eukaryota</taxon>
        <taxon>Viridiplantae</taxon>
        <taxon>Streptophyta</taxon>
        <taxon>Embryophyta</taxon>
        <taxon>Tracheophyta</taxon>
        <taxon>Spermatophyta</taxon>
        <taxon>Magnoliopsida</taxon>
        <taxon>eudicotyledons</taxon>
        <taxon>Gunneridae</taxon>
        <taxon>Pentapetalae</taxon>
        <taxon>rosids</taxon>
        <taxon>fabids</taxon>
        <taxon>Rosales</taxon>
        <taxon>Rosaceae</taxon>
        <taxon>Amygdaloideae</taxon>
        <taxon>Maleae</taxon>
        <taxon>Malus</taxon>
    </lineage>
</organism>
<dbReference type="AlphaFoldDB" id="A0A498KG06"/>
<protein>
    <submittedName>
        <fullName evidence="2">Uncharacterized protein</fullName>
    </submittedName>
</protein>
<sequence length="67" mass="7689">MALRWTFRLLLNLLYIRDSNGSPIVVGAHNPRECAIYVDEPLALRDALRFAKVESFKKSTLAIEDNR</sequence>
<comment type="caution">
    <text evidence="2">The sequence shown here is derived from an EMBL/GenBank/DDBJ whole genome shotgun (WGS) entry which is preliminary data.</text>
</comment>
<accession>A0A498KG06</accession>
<feature type="chain" id="PRO_5019715420" evidence="1">
    <location>
        <begin position="22"/>
        <end position="67"/>
    </location>
</feature>
<name>A0A498KG06_MALDO</name>
<evidence type="ECO:0000313" key="3">
    <source>
        <dbReference type="Proteomes" id="UP000290289"/>
    </source>
</evidence>
<evidence type="ECO:0000313" key="2">
    <source>
        <dbReference type="EMBL" id="RXI06578.1"/>
    </source>
</evidence>
<evidence type="ECO:0000256" key="1">
    <source>
        <dbReference type="SAM" id="SignalP"/>
    </source>
</evidence>
<keyword evidence="1" id="KW-0732">Signal</keyword>
<reference evidence="2 3" key="1">
    <citation type="submission" date="2018-10" db="EMBL/GenBank/DDBJ databases">
        <title>A high-quality apple genome assembly.</title>
        <authorList>
            <person name="Hu J."/>
        </authorList>
    </citation>
    <scope>NUCLEOTIDE SEQUENCE [LARGE SCALE GENOMIC DNA]</scope>
    <source>
        <strain evidence="3">cv. HFTH1</strain>
        <tissue evidence="2">Young leaf</tissue>
    </source>
</reference>
<keyword evidence="3" id="KW-1185">Reference proteome</keyword>
<gene>
    <name evidence="2" type="ORF">DVH24_025714</name>
</gene>
<feature type="signal peptide" evidence="1">
    <location>
        <begin position="1"/>
        <end position="21"/>
    </location>
</feature>